<dbReference type="InterPro" id="IPR011990">
    <property type="entry name" value="TPR-like_helical_dom_sf"/>
</dbReference>
<evidence type="ECO:0000313" key="1">
    <source>
        <dbReference type="EMBL" id="KAA6344736.1"/>
    </source>
</evidence>
<comment type="caution">
    <text evidence="1">The sequence shown here is derived from an EMBL/GenBank/DDBJ whole genome shotgun (WGS) entry which is preliminary data.</text>
</comment>
<dbReference type="PANTHER" id="PTHR12558">
    <property type="entry name" value="CELL DIVISION CYCLE 16,23,27"/>
    <property type="match status" value="1"/>
</dbReference>
<sequence length="486" mass="56294">MNNANTLPEEENQELIRLIAQYESAKSDKQNVYLDADQILEIAEWYELHDRADDAYDILMYGMSWHPNHAGILTAYAYSHLDRGELEEAKRIAALIDDEFAVETKLLRVELLLMEDKLPEAETILNTLADEEEASLYLNIAGLYIQTDHPSEGLSWLQKAAMLDPDDEELIETVAECCHSIGKNEEAAYYFNRLIDKQPYSADYWVGLAKVCFAQEQYDKSIEACDFALVCDANSGDAHLFKAYCLYQLESYEESIKEYKEVLAIGNFLAEYIYSYIGSCYNEMQEWEQACAYYKKALQGTNELDDVKKADVYNNLSTCYYRMGRFEEAHDLCQTMEILFPDFLDSYLLDGRMYSEEDEKEKAGECWDKILSKKTTDIYALTQVGEYCLDTDDLIRAKKALEKAFSLNPDNMLNNMFLVLTYVRLKDWRNLLKIHRHLDISPSNSSKLKSFIREFYEGDESLSSEMLEAIGEFEEKIKKKNKRTSN</sequence>
<gene>
    <name evidence="1" type="ORF">EZS27_007650</name>
</gene>
<dbReference type="Pfam" id="PF13424">
    <property type="entry name" value="TPR_12"/>
    <property type="match status" value="1"/>
</dbReference>
<organism evidence="1">
    <name type="scientific">termite gut metagenome</name>
    <dbReference type="NCBI Taxonomy" id="433724"/>
    <lineage>
        <taxon>unclassified sequences</taxon>
        <taxon>metagenomes</taxon>
        <taxon>organismal metagenomes</taxon>
    </lineage>
</organism>
<dbReference type="Gene3D" id="1.25.40.10">
    <property type="entry name" value="Tetratricopeptide repeat domain"/>
    <property type="match status" value="3"/>
</dbReference>
<protein>
    <submittedName>
        <fullName evidence="1">Lipopolysaccharide assembly protein B</fullName>
    </submittedName>
</protein>
<dbReference type="PROSITE" id="PS50005">
    <property type="entry name" value="TPR"/>
    <property type="match status" value="2"/>
</dbReference>
<dbReference type="PANTHER" id="PTHR12558:SF13">
    <property type="entry name" value="CELL DIVISION CYCLE PROTEIN 27 HOMOLOG"/>
    <property type="match status" value="1"/>
</dbReference>
<accession>A0A5J4SF90</accession>
<name>A0A5J4SF90_9ZZZZ</name>
<dbReference type="EMBL" id="SNRY01000202">
    <property type="protein sequence ID" value="KAA6344736.1"/>
    <property type="molecule type" value="Genomic_DNA"/>
</dbReference>
<dbReference type="InterPro" id="IPR019734">
    <property type="entry name" value="TPR_rpt"/>
</dbReference>
<proteinExistence type="predicted"/>
<reference evidence="1" key="1">
    <citation type="submission" date="2019-03" db="EMBL/GenBank/DDBJ databases">
        <title>Single cell metagenomics reveals metabolic interactions within the superorganism composed of flagellate Streblomastix strix and complex community of Bacteroidetes bacteria on its surface.</title>
        <authorList>
            <person name="Treitli S.C."/>
            <person name="Kolisko M."/>
            <person name="Husnik F."/>
            <person name="Keeling P."/>
            <person name="Hampl V."/>
        </authorList>
    </citation>
    <scope>NUCLEOTIDE SEQUENCE</scope>
    <source>
        <strain evidence="1">STM</strain>
    </source>
</reference>
<dbReference type="SUPFAM" id="SSF48452">
    <property type="entry name" value="TPR-like"/>
    <property type="match status" value="1"/>
</dbReference>
<dbReference type="Pfam" id="PF13181">
    <property type="entry name" value="TPR_8"/>
    <property type="match status" value="2"/>
</dbReference>
<dbReference type="SMART" id="SM00028">
    <property type="entry name" value="TPR"/>
    <property type="match status" value="8"/>
</dbReference>
<dbReference type="Pfam" id="PF13432">
    <property type="entry name" value="TPR_16"/>
    <property type="match status" value="1"/>
</dbReference>
<dbReference type="AlphaFoldDB" id="A0A5J4SF90"/>
<dbReference type="SUPFAM" id="SSF81901">
    <property type="entry name" value="HCP-like"/>
    <property type="match status" value="1"/>
</dbReference>